<dbReference type="KEGG" id="vab:WPS_32480"/>
<protein>
    <submittedName>
        <fullName evidence="1">Uncharacterized protein</fullName>
    </submittedName>
</protein>
<gene>
    <name evidence="1" type="ORF">WPS_32480</name>
</gene>
<dbReference type="Proteomes" id="UP001317532">
    <property type="component" value="Chromosome"/>
</dbReference>
<reference evidence="1 2" key="1">
    <citation type="journal article" date="2022" name="ISME Commun">
        <title>Vulcanimicrobium alpinus gen. nov. sp. nov., the first cultivated representative of the candidate phylum 'Eremiobacterota', is a metabolically versatile aerobic anoxygenic phototroph.</title>
        <authorList>
            <person name="Yabe S."/>
            <person name="Muto K."/>
            <person name="Abe K."/>
            <person name="Yokota A."/>
            <person name="Staudigel H."/>
            <person name="Tebo B.M."/>
        </authorList>
    </citation>
    <scope>NUCLEOTIDE SEQUENCE [LARGE SCALE GENOMIC DNA]</scope>
    <source>
        <strain evidence="1 2">WC8-2</strain>
    </source>
</reference>
<keyword evidence="2" id="KW-1185">Reference proteome</keyword>
<sequence length="63" mass="7115">MPLNSMELERASTRLAELRRRLNDGQAKEAADIQREVLLIIDVVTAMLNVLDRTVAAVKRPSR</sequence>
<dbReference type="EMBL" id="AP025523">
    <property type="protein sequence ID" value="BDE07972.1"/>
    <property type="molecule type" value="Genomic_DNA"/>
</dbReference>
<evidence type="ECO:0000313" key="1">
    <source>
        <dbReference type="EMBL" id="BDE07972.1"/>
    </source>
</evidence>
<evidence type="ECO:0000313" key="2">
    <source>
        <dbReference type="Proteomes" id="UP001317532"/>
    </source>
</evidence>
<name>A0AAN1Y0P0_UNVUL</name>
<accession>A0AAN1Y0P0</accession>
<proteinExistence type="predicted"/>
<dbReference type="AlphaFoldDB" id="A0AAN1Y0P0"/>
<organism evidence="1 2">
    <name type="scientific">Vulcanimicrobium alpinum</name>
    <dbReference type="NCBI Taxonomy" id="3016050"/>
    <lineage>
        <taxon>Bacteria</taxon>
        <taxon>Bacillati</taxon>
        <taxon>Vulcanimicrobiota</taxon>
        <taxon>Vulcanimicrobiia</taxon>
        <taxon>Vulcanimicrobiales</taxon>
        <taxon>Vulcanimicrobiaceae</taxon>
        <taxon>Vulcanimicrobium</taxon>
    </lineage>
</organism>